<gene>
    <name evidence="3" type="ORF">ET471_12380</name>
</gene>
<feature type="transmembrane region" description="Helical" evidence="2">
    <location>
        <begin position="58"/>
        <end position="79"/>
    </location>
</feature>
<organism evidence="3 4">
    <name type="scientific">Xylanimonas protaetiae</name>
    <dbReference type="NCBI Taxonomy" id="2509457"/>
    <lineage>
        <taxon>Bacteria</taxon>
        <taxon>Bacillati</taxon>
        <taxon>Actinomycetota</taxon>
        <taxon>Actinomycetes</taxon>
        <taxon>Micrococcales</taxon>
        <taxon>Promicromonosporaceae</taxon>
        <taxon>Xylanimonas</taxon>
    </lineage>
</organism>
<accession>A0A4P6F5Q1</accession>
<feature type="transmembrane region" description="Helical" evidence="2">
    <location>
        <begin position="152"/>
        <end position="172"/>
    </location>
</feature>
<feature type="compositionally biased region" description="Polar residues" evidence="1">
    <location>
        <begin position="42"/>
        <end position="51"/>
    </location>
</feature>
<evidence type="ECO:0000256" key="1">
    <source>
        <dbReference type="SAM" id="MobiDB-lite"/>
    </source>
</evidence>
<feature type="region of interest" description="Disordered" evidence="1">
    <location>
        <begin position="1"/>
        <end position="51"/>
    </location>
</feature>
<sequence>MTTPDPGDSLPGRDADGGNTSAVIAVDRAGSDLSPGNGDELGQSSADSTATPAPRTKLIWSGVLCALALVSAFVIAPIATNPAITAGVRERLSDQQTSVTAMASAAAGLSVATDLIPNVDGIPAQLADLSGWFIVIIAAIILQKVLIGVVGYVSFAWVIPAACLIGIAFVITRREILRALAIKLAIFAIVLFVAMPAAIAVSDLATNTFNDSQAAIAQADAIQDAAEEEAEAAAAAEAADQDEADTTDRGGLLGLLDDARAAASRAVDAAGDAVGEAFDSVSDAKDDAVTWLDSAIQQIALWIITTCVVPLLTIAMFAWVIKILFGFDVNAGGAARGIAAGVSRAARAGGARAKARRGRKSGSQAAS</sequence>
<dbReference type="OrthoDB" id="2062846at2"/>
<keyword evidence="2" id="KW-0472">Membrane</keyword>
<dbReference type="EMBL" id="CP035493">
    <property type="protein sequence ID" value="QAY70716.1"/>
    <property type="molecule type" value="Genomic_DNA"/>
</dbReference>
<reference evidence="3 4" key="1">
    <citation type="submission" date="2019-01" db="EMBL/GenBank/DDBJ databases">
        <title>Genome sequencing of strain FW10M-9.</title>
        <authorList>
            <person name="Heo J."/>
            <person name="Kim S.-J."/>
            <person name="Kim J.-S."/>
            <person name="Hong S.-B."/>
            <person name="Kwon S.-W."/>
        </authorList>
    </citation>
    <scope>NUCLEOTIDE SEQUENCE [LARGE SCALE GENOMIC DNA]</scope>
    <source>
        <strain evidence="3 4">FW10M-9</strain>
    </source>
</reference>
<evidence type="ECO:0000313" key="3">
    <source>
        <dbReference type="EMBL" id="QAY70716.1"/>
    </source>
</evidence>
<name>A0A4P6F5Q1_9MICO</name>
<keyword evidence="4" id="KW-1185">Reference proteome</keyword>
<evidence type="ECO:0000256" key="2">
    <source>
        <dbReference type="SAM" id="Phobius"/>
    </source>
</evidence>
<proteinExistence type="predicted"/>
<protein>
    <submittedName>
        <fullName evidence="3">Uncharacterized protein</fullName>
    </submittedName>
</protein>
<dbReference type="Proteomes" id="UP000292118">
    <property type="component" value="Chromosome"/>
</dbReference>
<feature type="transmembrane region" description="Helical" evidence="2">
    <location>
        <begin position="184"/>
        <end position="202"/>
    </location>
</feature>
<dbReference type="AlphaFoldDB" id="A0A4P6F5Q1"/>
<dbReference type="RefSeq" id="WP_129188747.1">
    <property type="nucleotide sequence ID" value="NZ_CP035493.1"/>
</dbReference>
<feature type="transmembrane region" description="Helical" evidence="2">
    <location>
        <begin position="129"/>
        <end position="146"/>
    </location>
</feature>
<keyword evidence="2" id="KW-0812">Transmembrane</keyword>
<feature type="region of interest" description="Disordered" evidence="1">
    <location>
        <begin position="347"/>
        <end position="367"/>
    </location>
</feature>
<feature type="transmembrane region" description="Helical" evidence="2">
    <location>
        <begin position="299"/>
        <end position="321"/>
    </location>
</feature>
<dbReference type="KEGG" id="xya:ET471_12380"/>
<evidence type="ECO:0000313" key="4">
    <source>
        <dbReference type="Proteomes" id="UP000292118"/>
    </source>
</evidence>
<keyword evidence="2" id="KW-1133">Transmembrane helix</keyword>